<evidence type="ECO:0000313" key="3">
    <source>
        <dbReference type="Proteomes" id="UP000230233"/>
    </source>
</evidence>
<dbReference type="InterPro" id="IPR056845">
    <property type="entry name" value="LRR_Zer-1"/>
</dbReference>
<dbReference type="Pfam" id="PF25013">
    <property type="entry name" value="LRR_Zer-1"/>
    <property type="match status" value="1"/>
</dbReference>
<sequence>MLFPSLFQLTAKSVAQEIHNGKFPFDFNLDSKSNNAVVRELLKLDPKNIEKLKTYKYQLSRLTELDLSKCQIDEEGILNLKNFTLNSLEFGDLYHLKMKFPHPIYIYGVDIVSLLERALNTNSRKMMVHLGFSGEEELFMFGWEEKISELFPSLQSLKIISKRFNERCPFSSFCNLFPNLRVLDISYARDLSTLNGIKNLRNLQKLVMRNAGIGNIDGYKELSELTNLRFLDVSGEHGPYRSNDSIRVIGSLLAAEVRMQNLEFLDCSRTSVDDHELRKFLEHHPKLQTVVAISTRCCDSYMPTINLLNFLTTDSTLKSLEYALTNGRDQLAQNCMMVIIYRIEHIDEQLNDYEMNKLLKTFCYVLREAKTERIRLAAIRCFTESSFFKTERFSTLLSLKIRGIVELIFKQIIELLIMGKTLQRRHLNFIIEKTVELSCQYSGHFRKGAFILIEANRFMGVDQYKVMGNNKKVVKGLFKIAHALFKTETLLYHQIIELIVRYLSEAAEDTLRYLVSDCESVEKCYEQFMIIMFLSPAKGSLKNLSQIVLELTTVINPNDPEEKTKAIMACSVLSILLAKNLVKKREYVNTLLEEFNDSWGRSNILDGQYTTYVLNAIFTSEYSTDASIRFGLILMTTFIHAKGCTSKEYWNWMRETSAGIRNNEKWKKNTRQSASSVLYEMRMVNMK</sequence>
<name>A0A2G5UYN1_9PELO</name>
<accession>A0A2G5UYN1</accession>
<dbReference type="PANTHER" id="PTHR12904:SF28">
    <property type="entry name" value="ATP SYNTHASE SUBUNIT ALPHA-RELATED"/>
    <property type="match status" value="1"/>
</dbReference>
<gene>
    <name evidence="2" type="primary">Cnig_chr_II.g4939</name>
    <name evidence="2" type="ORF">B9Z55_004939</name>
</gene>
<dbReference type="EMBL" id="PDUG01000002">
    <property type="protein sequence ID" value="PIC44634.1"/>
    <property type="molecule type" value="Genomic_DNA"/>
</dbReference>
<dbReference type="InterPro" id="IPR032675">
    <property type="entry name" value="LRR_dom_sf"/>
</dbReference>
<dbReference type="AlphaFoldDB" id="A0A2G5UYN1"/>
<dbReference type="InterPro" id="IPR016024">
    <property type="entry name" value="ARM-type_fold"/>
</dbReference>
<dbReference type="InterPro" id="IPR051341">
    <property type="entry name" value="Zyg-11_UBL_adapter"/>
</dbReference>
<organism evidence="2 3">
    <name type="scientific">Caenorhabditis nigoni</name>
    <dbReference type="NCBI Taxonomy" id="1611254"/>
    <lineage>
        <taxon>Eukaryota</taxon>
        <taxon>Metazoa</taxon>
        <taxon>Ecdysozoa</taxon>
        <taxon>Nematoda</taxon>
        <taxon>Chromadorea</taxon>
        <taxon>Rhabditida</taxon>
        <taxon>Rhabditina</taxon>
        <taxon>Rhabditomorpha</taxon>
        <taxon>Rhabditoidea</taxon>
        <taxon>Rhabditidae</taxon>
        <taxon>Peloderinae</taxon>
        <taxon>Caenorhabditis</taxon>
    </lineage>
</organism>
<dbReference type="SUPFAM" id="SSF48371">
    <property type="entry name" value="ARM repeat"/>
    <property type="match status" value="1"/>
</dbReference>
<proteinExistence type="predicted"/>
<dbReference type="STRING" id="1611254.A0A2G5UYN1"/>
<feature type="domain" description="Zer-1-like leucine-rich repeats region" evidence="1">
    <location>
        <begin position="177"/>
        <end position="277"/>
    </location>
</feature>
<dbReference type="OrthoDB" id="676979at2759"/>
<evidence type="ECO:0000313" key="2">
    <source>
        <dbReference type="EMBL" id="PIC44634.1"/>
    </source>
</evidence>
<dbReference type="SUPFAM" id="SSF52047">
    <property type="entry name" value="RNI-like"/>
    <property type="match status" value="1"/>
</dbReference>
<evidence type="ECO:0000259" key="1">
    <source>
        <dbReference type="Pfam" id="PF25013"/>
    </source>
</evidence>
<dbReference type="Proteomes" id="UP000230233">
    <property type="component" value="Chromosome II"/>
</dbReference>
<reference evidence="3" key="1">
    <citation type="submission" date="2017-10" db="EMBL/GenBank/DDBJ databases">
        <title>Rapid genome shrinkage in a self-fertile nematode reveals novel sperm competition proteins.</title>
        <authorList>
            <person name="Yin D."/>
            <person name="Schwarz E.M."/>
            <person name="Thomas C.G."/>
            <person name="Felde R.L."/>
            <person name="Korf I.F."/>
            <person name="Cutter A.D."/>
            <person name="Schartner C.M."/>
            <person name="Ralston E.J."/>
            <person name="Meyer B.J."/>
            <person name="Haag E.S."/>
        </authorList>
    </citation>
    <scope>NUCLEOTIDE SEQUENCE [LARGE SCALE GENOMIC DNA]</scope>
    <source>
        <strain evidence="3">JU1422</strain>
    </source>
</reference>
<dbReference type="Gene3D" id="3.80.10.10">
    <property type="entry name" value="Ribonuclease Inhibitor"/>
    <property type="match status" value="1"/>
</dbReference>
<dbReference type="GO" id="GO:0031462">
    <property type="term" value="C:Cul2-RING ubiquitin ligase complex"/>
    <property type="evidence" value="ECO:0007669"/>
    <property type="project" value="TreeGrafter"/>
</dbReference>
<protein>
    <recommendedName>
        <fullName evidence="1">Zer-1-like leucine-rich repeats region domain-containing protein</fullName>
    </recommendedName>
</protein>
<keyword evidence="3" id="KW-1185">Reference proteome</keyword>
<comment type="caution">
    <text evidence="2">The sequence shown here is derived from an EMBL/GenBank/DDBJ whole genome shotgun (WGS) entry which is preliminary data.</text>
</comment>
<dbReference type="PANTHER" id="PTHR12904">
    <property type="match status" value="1"/>
</dbReference>